<organism evidence="1 2">
    <name type="scientific">Heyndrickxia vini</name>
    <dbReference type="NCBI Taxonomy" id="1476025"/>
    <lineage>
        <taxon>Bacteria</taxon>
        <taxon>Bacillati</taxon>
        <taxon>Bacillota</taxon>
        <taxon>Bacilli</taxon>
        <taxon>Bacillales</taxon>
        <taxon>Bacillaceae</taxon>
        <taxon>Heyndrickxia</taxon>
    </lineage>
</organism>
<evidence type="ECO:0000313" key="2">
    <source>
        <dbReference type="Proteomes" id="UP000595691"/>
    </source>
</evidence>
<protein>
    <submittedName>
        <fullName evidence="1">DUF3006 domain-containing protein</fullName>
    </submittedName>
</protein>
<dbReference type="Pfam" id="PF11213">
    <property type="entry name" value="DUF3006"/>
    <property type="match status" value="1"/>
</dbReference>
<evidence type="ECO:0000313" key="1">
    <source>
        <dbReference type="EMBL" id="QQZ10199.1"/>
    </source>
</evidence>
<dbReference type="Gene3D" id="6.20.120.50">
    <property type="match status" value="1"/>
</dbReference>
<keyword evidence="2" id="KW-1185">Reference proteome</keyword>
<dbReference type="RefSeq" id="WP_202779145.1">
    <property type="nucleotide sequence ID" value="NZ_CP065425.1"/>
</dbReference>
<accession>A0ABX7E4Q9</accession>
<dbReference type="InterPro" id="IPR021377">
    <property type="entry name" value="DUF3006"/>
</dbReference>
<sequence>MKYIIDRFEDEIAVCETEKGTMIDIKKSALPSNVQTGDVLTVVDGHFQIDHKSTQNKKKEITKLMNEIWDD</sequence>
<gene>
    <name evidence="1" type="ORF">I5776_04370</name>
</gene>
<name>A0ABX7E4Q9_9BACI</name>
<proteinExistence type="predicted"/>
<dbReference type="EMBL" id="CP065425">
    <property type="protein sequence ID" value="QQZ10199.1"/>
    <property type="molecule type" value="Genomic_DNA"/>
</dbReference>
<reference evidence="1 2" key="1">
    <citation type="submission" date="2020-11" db="EMBL/GenBank/DDBJ databases">
        <title>Taxonomic evaluation of the Bacillus sporothermodurans group of bacteria based on whole genome sequences.</title>
        <authorList>
            <person name="Fiedler G."/>
            <person name="Herbstmann A.-D."/>
            <person name="Doll E."/>
            <person name="Wenning M."/>
            <person name="Brinks E."/>
            <person name="Kabisch J."/>
            <person name="Breitenwieser F."/>
            <person name="Lappann M."/>
            <person name="Boehnlein C."/>
            <person name="Franz C."/>
        </authorList>
    </citation>
    <scope>NUCLEOTIDE SEQUENCE [LARGE SCALE GENOMIC DNA]</scope>
    <source>
        <strain evidence="1 2">JCM 19841</strain>
    </source>
</reference>
<dbReference type="Proteomes" id="UP000595691">
    <property type="component" value="Chromosome"/>
</dbReference>